<gene>
    <name evidence="15" type="ORF">JTE90_019537</name>
</gene>
<reference evidence="15 16" key="1">
    <citation type="journal article" date="2022" name="Nat. Ecol. Evol.">
        <title>A masculinizing supergene underlies an exaggerated male reproductive morph in a spider.</title>
        <authorList>
            <person name="Hendrickx F."/>
            <person name="De Corte Z."/>
            <person name="Sonet G."/>
            <person name="Van Belleghem S.M."/>
            <person name="Kostlbacher S."/>
            <person name="Vangestel C."/>
        </authorList>
    </citation>
    <scope>NUCLEOTIDE SEQUENCE [LARGE SCALE GENOMIC DNA]</scope>
    <source>
        <strain evidence="15">W744_W776</strain>
    </source>
</reference>
<keyword evidence="5 14" id="KW-0812">Transmembrane</keyword>
<evidence type="ECO:0000256" key="11">
    <source>
        <dbReference type="ARBA" id="ARBA00040821"/>
    </source>
</evidence>
<dbReference type="GO" id="GO:0005737">
    <property type="term" value="C:cytoplasm"/>
    <property type="evidence" value="ECO:0007669"/>
    <property type="project" value="TreeGrafter"/>
</dbReference>
<feature type="compositionally biased region" description="Polar residues" evidence="13">
    <location>
        <begin position="501"/>
        <end position="521"/>
    </location>
</feature>
<evidence type="ECO:0000256" key="14">
    <source>
        <dbReference type="SAM" id="Phobius"/>
    </source>
</evidence>
<keyword evidence="9" id="KW-0675">Receptor</keyword>
<keyword evidence="4" id="KW-1003">Cell membrane</keyword>
<name>A0AAV6U9Y9_9ARAC</name>
<feature type="transmembrane region" description="Helical" evidence="14">
    <location>
        <begin position="12"/>
        <end position="33"/>
    </location>
</feature>
<evidence type="ECO:0000256" key="10">
    <source>
        <dbReference type="ARBA" id="ARBA00023180"/>
    </source>
</evidence>
<comment type="similarity">
    <text evidence="3">Belongs to the CD36 family.</text>
</comment>
<dbReference type="PANTHER" id="PTHR11923:SF110">
    <property type="entry name" value="SCAVENGER RECEPTOR CLASS B MEMBER 1"/>
    <property type="match status" value="1"/>
</dbReference>
<evidence type="ECO:0000313" key="16">
    <source>
        <dbReference type="Proteomes" id="UP000827092"/>
    </source>
</evidence>
<evidence type="ECO:0000256" key="13">
    <source>
        <dbReference type="SAM" id="MobiDB-lite"/>
    </source>
</evidence>
<evidence type="ECO:0000256" key="1">
    <source>
        <dbReference type="ARBA" id="ARBA00004189"/>
    </source>
</evidence>
<dbReference type="Proteomes" id="UP000827092">
    <property type="component" value="Unassembled WGS sequence"/>
</dbReference>
<comment type="caution">
    <text evidence="15">The sequence shown here is derived from an EMBL/GenBank/DDBJ whole genome shotgun (WGS) entry which is preliminary data.</text>
</comment>
<dbReference type="Pfam" id="PF01130">
    <property type="entry name" value="CD36"/>
    <property type="match status" value="1"/>
</dbReference>
<proteinExistence type="inferred from homology"/>
<keyword evidence="8" id="KW-1015">Disulfide bond</keyword>
<dbReference type="EMBL" id="JAFNEN010000571">
    <property type="protein sequence ID" value="KAG8180256.1"/>
    <property type="molecule type" value="Genomic_DNA"/>
</dbReference>
<dbReference type="PANTHER" id="PTHR11923">
    <property type="entry name" value="SCAVENGER RECEPTOR CLASS B TYPE-1 SR-B1"/>
    <property type="match status" value="1"/>
</dbReference>
<evidence type="ECO:0000256" key="12">
    <source>
        <dbReference type="ARBA" id="ARBA00042244"/>
    </source>
</evidence>
<accession>A0AAV6U9Y9</accession>
<evidence type="ECO:0000256" key="6">
    <source>
        <dbReference type="ARBA" id="ARBA00022989"/>
    </source>
</evidence>
<keyword evidence="7 14" id="KW-0472">Membrane</keyword>
<dbReference type="InterPro" id="IPR002159">
    <property type="entry name" value="CD36_fam"/>
</dbReference>
<keyword evidence="6 14" id="KW-1133">Transmembrane helix</keyword>
<evidence type="ECO:0000256" key="7">
    <source>
        <dbReference type="ARBA" id="ARBA00023136"/>
    </source>
</evidence>
<comment type="subcellular location">
    <subcellularLocation>
        <location evidence="2">Cell membrane</location>
        <topology evidence="2">Multi-pass membrane protein</topology>
    </subcellularLocation>
    <subcellularLocation>
        <location evidence="1">Membrane</location>
        <location evidence="1">Caveola</location>
        <topology evidence="1">Multi-pass membrane protein</topology>
    </subcellularLocation>
</comment>
<feature type="compositionally biased region" description="Polar residues" evidence="13">
    <location>
        <begin position="542"/>
        <end position="557"/>
    </location>
</feature>
<dbReference type="GO" id="GO:0005901">
    <property type="term" value="C:caveola"/>
    <property type="evidence" value="ECO:0007669"/>
    <property type="project" value="UniProtKB-SubCell"/>
</dbReference>
<dbReference type="AlphaFoldDB" id="A0AAV6U9Y9"/>
<evidence type="ECO:0000313" key="15">
    <source>
        <dbReference type="EMBL" id="KAG8180256.1"/>
    </source>
</evidence>
<sequence length="591" mass="66944">MSNSRTCAKALVILGGTALIATFVILVAFPSFYQKELEKRMTLKNNTALYDVWKDLPIPIYQKLYFFNVTNEEEFLNGTQLKVAEVGPYTYSSRWTKKDIHWSNGTVTYREVKTFHFERDMSVGPEEDLVVTLNGPIMLAAENVKDKEDLKKVMVNFVIEALGLKLIIKKSVKELAFGGYHDKIIEYLNEWQKQKTIDIDIPYKNGTFAWLYDRNATDDGNFTVYSGEEDHSKLNTIKEWNGQSKLNFWKGDACNMINGTNGELGPAVRDNQTTYSFFQPTFCRSLSFDYEKNKIHKIIISKRFRNTQSIFKDATLNQCFDQDHELPSGVMDLGPCLFNAPIVLSFPHFYLADPTYLEYVQGLNPNKTQHESFLDVEPTTGLTVGLTMRFQLNVHLHPSSKILQLKNITEGVYPIFWMEMLTEISDDMANSMDYHLRRSKVIAFVLLGLIAVLSVIFLIAGLVLLRKSRNQMWTEIKPLLVDTGHKDSGYSAIATCPPMLSNSGSYQQQHNNHLSKSLTSSQKDRQTENMLPKTIHVSVHNAQSTKMTIEKSGNLTTPKVAAKTSETKTQATASQKKDPTAQNLGGAVDVL</sequence>
<feature type="region of interest" description="Disordered" evidence="13">
    <location>
        <begin position="542"/>
        <end position="591"/>
    </location>
</feature>
<evidence type="ECO:0000256" key="9">
    <source>
        <dbReference type="ARBA" id="ARBA00023170"/>
    </source>
</evidence>
<organism evidence="15 16">
    <name type="scientific">Oedothorax gibbosus</name>
    <dbReference type="NCBI Taxonomy" id="931172"/>
    <lineage>
        <taxon>Eukaryota</taxon>
        <taxon>Metazoa</taxon>
        <taxon>Ecdysozoa</taxon>
        <taxon>Arthropoda</taxon>
        <taxon>Chelicerata</taxon>
        <taxon>Arachnida</taxon>
        <taxon>Araneae</taxon>
        <taxon>Araneomorphae</taxon>
        <taxon>Entelegynae</taxon>
        <taxon>Araneoidea</taxon>
        <taxon>Linyphiidae</taxon>
        <taxon>Erigoninae</taxon>
        <taxon>Oedothorax</taxon>
    </lineage>
</organism>
<evidence type="ECO:0000256" key="8">
    <source>
        <dbReference type="ARBA" id="ARBA00023157"/>
    </source>
</evidence>
<evidence type="ECO:0000256" key="3">
    <source>
        <dbReference type="ARBA" id="ARBA00010532"/>
    </source>
</evidence>
<evidence type="ECO:0000256" key="5">
    <source>
        <dbReference type="ARBA" id="ARBA00022692"/>
    </source>
</evidence>
<protein>
    <recommendedName>
        <fullName evidence="11">Scavenger receptor class B member 1</fullName>
    </recommendedName>
    <alternativeName>
        <fullName evidence="12">SR-BI</fullName>
    </alternativeName>
</protein>
<feature type="region of interest" description="Disordered" evidence="13">
    <location>
        <begin position="501"/>
        <end position="527"/>
    </location>
</feature>
<dbReference type="PRINTS" id="PR01609">
    <property type="entry name" value="CD36FAMILY"/>
</dbReference>
<evidence type="ECO:0000256" key="2">
    <source>
        <dbReference type="ARBA" id="ARBA00004651"/>
    </source>
</evidence>
<keyword evidence="10" id="KW-0325">Glycoprotein</keyword>
<keyword evidence="16" id="KW-1185">Reference proteome</keyword>
<feature type="transmembrane region" description="Helical" evidence="14">
    <location>
        <begin position="441"/>
        <end position="465"/>
    </location>
</feature>
<evidence type="ECO:0000256" key="4">
    <source>
        <dbReference type="ARBA" id="ARBA00022475"/>
    </source>
</evidence>
<dbReference type="GO" id="GO:0005044">
    <property type="term" value="F:scavenger receptor activity"/>
    <property type="evidence" value="ECO:0007669"/>
    <property type="project" value="TreeGrafter"/>
</dbReference>